<dbReference type="EMBL" id="VGLS01000750">
    <property type="protein sequence ID" value="MBM3225992.1"/>
    <property type="molecule type" value="Genomic_DNA"/>
</dbReference>
<reference evidence="2" key="1">
    <citation type="submission" date="2019-03" db="EMBL/GenBank/DDBJ databases">
        <title>Lake Tanganyika Metagenome-Assembled Genomes (MAGs).</title>
        <authorList>
            <person name="Tran P."/>
        </authorList>
    </citation>
    <scope>NUCLEOTIDE SEQUENCE</scope>
    <source>
        <strain evidence="2">K_DeepCast_65m_m2_066</strain>
    </source>
</reference>
<name>A0A937W3J0_UNCTE</name>
<feature type="coiled-coil region" evidence="1">
    <location>
        <begin position="187"/>
        <end position="233"/>
    </location>
</feature>
<keyword evidence="1" id="KW-0175">Coiled coil</keyword>
<sequence>MQPWRRGFAPLLSVLLTVCSMAAFPLMGRAQSALGMTEQDIIGAVIATQEDRVSVSAGDTVILDQGRRRGVEVGDRYAVFQDGRTSIHPFTGRPVRVPREVIGDLVVVQVYEQTSMARILHSIREVNLGAAIAPVRPGLGRLSESRPWEGDARDSAQARLNRVSPCLGTVRQTMQRAESSGVQATELAEARGVLARAELAVEQANTLLAAGEAERAAHRLENALADCLRAEELAQRLGVAPVRRTSALPSGHS</sequence>
<evidence type="ECO:0000256" key="1">
    <source>
        <dbReference type="SAM" id="Coils"/>
    </source>
</evidence>
<evidence type="ECO:0000313" key="3">
    <source>
        <dbReference type="Proteomes" id="UP000712673"/>
    </source>
</evidence>
<dbReference type="AlphaFoldDB" id="A0A937W3J0"/>
<protein>
    <submittedName>
        <fullName evidence="2">Uncharacterized protein</fullName>
    </submittedName>
</protein>
<accession>A0A937W3J0</accession>
<organism evidence="2 3">
    <name type="scientific">Tectimicrobiota bacterium</name>
    <dbReference type="NCBI Taxonomy" id="2528274"/>
    <lineage>
        <taxon>Bacteria</taxon>
        <taxon>Pseudomonadati</taxon>
        <taxon>Nitrospinota/Tectimicrobiota group</taxon>
        <taxon>Candidatus Tectimicrobiota</taxon>
    </lineage>
</organism>
<dbReference type="Gene3D" id="2.40.10.410">
    <property type="entry name" value="FlgT, C-terminal domain"/>
    <property type="match status" value="1"/>
</dbReference>
<comment type="caution">
    <text evidence="2">The sequence shown here is derived from an EMBL/GenBank/DDBJ whole genome shotgun (WGS) entry which is preliminary data.</text>
</comment>
<dbReference type="Proteomes" id="UP000712673">
    <property type="component" value="Unassembled WGS sequence"/>
</dbReference>
<evidence type="ECO:0000313" key="2">
    <source>
        <dbReference type="EMBL" id="MBM3225992.1"/>
    </source>
</evidence>
<gene>
    <name evidence="2" type="ORF">FJZ47_19650</name>
</gene>
<proteinExistence type="predicted"/>
<dbReference type="InterPro" id="IPR038165">
    <property type="entry name" value="FlgT_C_sf"/>
</dbReference>